<accession>A0A6P1NLB5</accession>
<dbReference type="PANTHER" id="PTHR10344:SF4">
    <property type="entry name" value="UMP-CMP KINASE 2, MITOCHONDRIAL"/>
    <property type="match status" value="1"/>
</dbReference>
<dbReference type="RefSeq" id="WP_160618737.1">
    <property type="nucleotide sequence ID" value="NZ_CP047652.1"/>
</dbReference>
<dbReference type="EC" id="2.7.4.9" evidence="2 12"/>
<evidence type="ECO:0000256" key="11">
    <source>
        <dbReference type="ARBA" id="ARBA00057735"/>
    </source>
</evidence>
<dbReference type="EMBL" id="CP047652">
    <property type="protein sequence ID" value="QHI95661.1"/>
    <property type="molecule type" value="Genomic_DNA"/>
</dbReference>
<evidence type="ECO:0000313" key="15">
    <source>
        <dbReference type="Proteomes" id="UP000463975"/>
    </source>
</evidence>
<name>A0A6P1NLB5_9PROT</name>
<keyword evidence="7 12" id="KW-0418">Kinase</keyword>
<dbReference type="Proteomes" id="UP000463975">
    <property type="component" value="Chromosome"/>
</dbReference>
<dbReference type="InterPro" id="IPR039430">
    <property type="entry name" value="Thymidylate_kin-like_dom"/>
</dbReference>
<feature type="binding site" evidence="12">
    <location>
        <begin position="20"/>
        <end position="27"/>
    </location>
    <ligand>
        <name>ATP</name>
        <dbReference type="ChEBI" id="CHEBI:30616"/>
    </ligand>
</feature>
<evidence type="ECO:0000256" key="6">
    <source>
        <dbReference type="ARBA" id="ARBA00022741"/>
    </source>
</evidence>
<dbReference type="InterPro" id="IPR018094">
    <property type="entry name" value="Thymidylate_kinase"/>
</dbReference>
<evidence type="ECO:0000313" key="14">
    <source>
        <dbReference type="EMBL" id="QHI95661.1"/>
    </source>
</evidence>
<evidence type="ECO:0000259" key="13">
    <source>
        <dbReference type="Pfam" id="PF02223"/>
    </source>
</evidence>
<keyword evidence="4 12" id="KW-0808">Transferase</keyword>
<dbReference type="PROSITE" id="PS01331">
    <property type="entry name" value="THYMIDYLATE_KINASE"/>
    <property type="match status" value="1"/>
</dbReference>
<keyword evidence="8 12" id="KW-0067">ATP-binding</keyword>
<dbReference type="GO" id="GO:0006235">
    <property type="term" value="P:dTTP biosynthetic process"/>
    <property type="evidence" value="ECO:0007669"/>
    <property type="project" value="UniProtKB-UniRule"/>
</dbReference>
<evidence type="ECO:0000256" key="3">
    <source>
        <dbReference type="ARBA" id="ARBA00017144"/>
    </source>
</evidence>
<evidence type="ECO:0000256" key="2">
    <source>
        <dbReference type="ARBA" id="ARBA00012980"/>
    </source>
</evidence>
<evidence type="ECO:0000256" key="8">
    <source>
        <dbReference type="ARBA" id="ARBA00022840"/>
    </source>
</evidence>
<dbReference type="GO" id="GO:0006233">
    <property type="term" value="P:dTDP biosynthetic process"/>
    <property type="evidence" value="ECO:0007669"/>
    <property type="project" value="InterPro"/>
</dbReference>
<keyword evidence="5 12" id="KW-0545">Nucleotide biosynthesis</keyword>
<evidence type="ECO:0000256" key="12">
    <source>
        <dbReference type="HAMAP-Rule" id="MF_00165"/>
    </source>
</evidence>
<protein>
    <recommendedName>
        <fullName evidence="3 12">Thymidylate kinase</fullName>
        <ecNumber evidence="2 12">2.7.4.9</ecNumber>
    </recommendedName>
    <alternativeName>
        <fullName evidence="9 12">dTMP kinase</fullName>
    </alternativeName>
</protein>
<dbReference type="SUPFAM" id="SSF52540">
    <property type="entry name" value="P-loop containing nucleoside triphosphate hydrolases"/>
    <property type="match status" value="1"/>
</dbReference>
<dbReference type="KEGG" id="bomb:GT348_04735"/>
<evidence type="ECO:0000256" key="10">
    <source>
        <dbReference type="ARBA" id="ARBA00048743"/>
    </source>
</evidence>
<sequence length="222" mass="25127">MASVNNISKDRKGLFITLEGGEGVGKSTQSRLLAETLEKSGFKVYLTREPGGTKGAEQLRELLLFGGANFSCYSEILLHMAARLDHVEKMIRPALAEGKIVICDRYHDSTLAYQGFGIKGGDKDALALIETLRCFINCEADATFWLDMALEKTQERLSKRGNPKDCYERQEISFHERVKQGFERIYQAEPKRIIPIDASPCEEDVQEQIYHHVKALLVRKKM</sequence>
<keyword evidence="15" id="KW-1185">Reference proteome</keyword>
<dbReference type="Pfam" id="PF02223">
    <property type="entry name" value="Thymidylate_kin"/>
    <property type="match status" value="1"/>
</dbReference>
<feature type="domain" description="Thymidylate kinase-like" evidence="13">
    <location>
        <begin position="18"/>
        <end position="209"/>
    </location>
</feature>
<evidence type="ECO:0000256" key="9">
    <source>
        <dbReference type="ARBA" id="ARBA00029962"/>
    </source>
</evidence>
<evidence type="ECO:0000256" key="5">
    <source>
        <dbReference type="ARBA" id="ARBA00022727"/>
    </source>
</evidence>
<evidence type="ECO:0000256" key="7">
    <source>
        <dbReference type="ARBA" id="ARBA00022777"/>
    </source>
</evidence>
<dbReference type="GO" id="GO:0005829">
    <property type="term" value="C:cytosol"/>
    <property type="evidence" value="ECO:0007669"/>
    <property type="project" value="TreeGrafter"/>
</dbReference>
<proteinExistence type="inferred from homology"/>
<dbReference type="GO" id="GO:0004798">
    <property type="term" value="F:dTMP kinase activity"/>
    <property type="evidence" value="ECO:0007669"/>
    <property type="project" value="UniProtKB-UniRule"/>
</dbReference>
<reference evidence="14 15" key="1">
    <citation type="submission" date="2020-01" db="EMBL/GenBank/DDBJ databases">
        <title>Genome sequencing of strain KACC 21507.</title>
        <authorList>
            <person name="Heo J."/>
            <person name="Kim S.-J."/>
            <person name="Kim J.-S."/>
            <person name="Hong S.-B."/>
            <person name="Kwon S.-W."/>
        </authorList>
    </citation>
    <scope>NUCLEOTIDE SEQUENCE [LARGE SCALE GENOMIC DNA]</scope>
    <source>
        <strain evidence="14 15">KACC 21507</strain>
    </source>
</reference>
<comment type="catalytic activity">
    <reaction evidence="10 12">
        <text>dTMP + ATP = dTDP + ADP</text>
        <dbReference type="Rhea" id="RHEA:13517"/>
        <dbReference type="ChEBI" id="CHEBI:30616"/>
        <dbReference type="ChEBI" id="CHEBI:58369"/>
        <dbReference type="ChEBI" id="CHEBI:63528"/>
        <dbReference type="ChEBI" id="CHEBI:456216"/>
        <dbReference type="EC" id="2.7.4.9"/>
    </reaction>
</comment>
<comment type="function">
    <text evidence="11 12">Phosphorylation of dTMP to form dTDP in both de novo and salvage pathways of dTTP synthesis.</text>
</comment>
<dbReference type="PANTHER" id="PTHR10344">
    <property type="entry name" value="THYMIDYLATE KINASE"/>
    <property type="match status" value="1"/>
</dbReference>
<dbReference type="NCBIfam" id="TIGR00041">
    <property type="entry name" value="DTMP_kinase"/>
    <property type="match status" value="1"/>
</dbReference>
<dbReference type="CDD" id="cd01672">
    <property type="entry name" value="TMPK"/>
    <property type="match status" value="1"/>
</dbReference>
<dbReference type="GO" id="GO:0006227">
    <property type="term" value="P:dUDP biosynthetic process"/>
    <property type="evidence" value="ECO:0007669"/>
    <property type="project" value="TreeGrafter"/>
</dbReference>
<dbReference type="HAMAP" id="MF_00165">
    <property type="entry name" value="Thymidylate_kinase"/>
    <property type="match status" value="1"/>
</dbReference>
<keyword evidence="6 12" id="KW-0547">Nucleotide-binding</keyword>
<dbReference type="Gene3D" id="3.40.50.300">
    <property type="entry name" value="P-loop containing nucleotide triphosphate hydrolases"/>
    <property type="match status" value="1"/>
</dbReference>
<gene>
    <name evidence="12 14" type="primary">tmk</name>
    <name evidence="14" type="ORF">GT348_04735</name>
</gene>
<organism evidence="14 15">
    <name type="scientific">Aristophania vespae</name>
    <dbReference type="NCBI Taxonomy" id="2697033"/>
    <lineage>
        <taxon>Bacteria</taxon>
        <taxon>Pseudomonadati</taxon>
        <taxon>Pseudomonadota</taxon>
        <taxon>Alphaproteobacteria</taxon>
        <taxon>Acetobacterales</taxon>
        <taxon>Acetobacteraceae</taxon>
        <taxon>Aristophania</taxon>
    </lineage>
</organism>
<comment type="similarity">
    <text evidence="1 12">Belongs to the thymidylate kinase family.</text>
</comment>
<dbReference type="GO" id="GO:0005524">
    <property type="term" value="F:ATP binding"/>
    <property type="evidence" value="ECO:0007669"/>
    <property type="project" value="UniProtKB-UniRule"/>
</dbReference>
<dbReference type="FunFam" id="3.40.50.300:FF:000225">
    <property type="entry name" value="Thymidylate kinase"/>
    <property type="match status" value="1"/>
</dbReference>
<evidence type="ECO:0000256" key="1">
    <source>
        <dbReference type="ARBA" id="ARBA00009776"/>
    </source>
</evidence>
<dbReference type="InterPro" id="IPR027417">
    <property type="entry name" value="P-loop_NTPase"/>
</dbReference>
<dbReference type="AlphaFoldDB" id="A0A6P1NLB5"/>
<evidence type="ECO:0000256" key="4">
    <source>
        <dbReference type="ARBA" id="ARBA00022679"/>
    </source>
</evidence>
<dbReference type="InterPro" id="IPR018095">
    <property type="entry name" value="Thymidylate_kin_CS"/>
</dbReference>